<dbReference type="EMBL" id="JAYJLD010000041">
    <property type="protein sequence ID" value="MEB3103587.1"/>
    <property type="molecule type" value="Genomic_DNA"/>
</dbReference>
<name>A0ABU5ZM35_9BACL</name>
<proteinExistence type="predicted"/>
<comment type="caution">
    <text evidence="1">The sequence shown here is derived from an EMBL/GenBank/DDBJ whole genome shotgun (WGS) entry which is preliminary data.</text>
</comment>
<protein>
    <recommendedName>
        <fullName evidence="3">Spore germination protein GerPA/GerPF</fullName>
    </recommendedName>
</protein>
<dbReference type="Proteomes" id="UP001310386">
    <property type="component" value="Unassembled WGS sequence"/>
</dbReference>
<keyword evidence="2" id="KW-1185">Reference proteome</keyword>
<evidence type="ECO:0008006" key="3">
    <source>
        <dbReference type="Google" id="ProtNLM"/>
    </source>
</evidence>
<gene>
    <name evidence="1" type="ORF">VF724_18280</name>
</gene>
<evidence type="ECO:0000313" key="1">
    <source>
        <dbReference type="EMBL" id="MEB3103587.1"/>
    </source>
</evidence>
<evidence type="ECO:0000313" key="2">
    <source>
        <dbReference type="Proteomes" id="UP001310386"/>
    </source>
</evidence>
<sequence>MPSFINIGVLNVNSPQQNSPVFIGESISSGWDANQKFNAAHGGTYGVGNMFFFERDLNFDPDVVDGNIFDQDFKPSAGAAV</sequence>
<accession>A0ABU5ZM35</accession>
<reference evidence="1" key="1">
    <citation type="submission" date="2023-12" db="EMBL/GenBank/DDBJ databases">
        <title>Fervidustalea candida gen. nov., sp. nov., a novel member of the family Paenibacillaceae isolated from a geothermal area.</title>
        <authorList>
            <person name="Li W.-J."/>
            <person name="Jiao J.-Y."/>
            <person name="Chen Y."/>
        </authorList>
    </citation>
    <scope>NUCLEOTIDE SEQUENCE</scope>
    <source>
        <strain evidence="1">SYSU GA230002</strain>
    </source>
</reference>
<dbReference type="RefSeq" id="WP_371755716.1">
    <property type="nucleotide sequence ID" value="NZ_JAYJLD010000041.1"/>
</dbReference>
<organism evidence="1 2">
    <name type="scientific">Ferviditalea candida</name>
    <dbReference type="NCBI Taxonomy" id="3108399"/>
    <lineage>
        <taxon>Bacteria</taxon>
        <taxon>Bacillati</taxon>
        <taxon>Bacillota</taxon>
        <taxon>Bacilli</taxon>
        <taxon>Bacillales</taxon>
        <taxon>Paenibacillaceae</taxon>
        <taxon>Ferviditalea</taxon>
    </lineage>
</organism>